<keyword evidence="3" id="KW-1185">Reference proteome</keyword>
<proteinExistence type="predicted"/>
<sequence>MLSVPLLCWALLTLHATATCHSLQRTSLPSGPDAAKPGTPRRLEAKSHFISRNGAQKPVRQGSQGYSGYWKDPDTNCFSVHNVKSHAFLCLDSEGKLYNS</sequence>
<name>A0A8J4TCG8_CLAMG</name>
<reference evidence="2" key="1">
    <citation type="submission" date="2020-07" db="EMBL/GenBank/DDBJ databases">
        <title>Clarias magur genome sequencing, assembly and annotation.</title>
        <authorList>
            <person name="Kushwaha B."/>
            <person name="Kumar R."/>
            <person name="Das P."/>
            <person name="Joshi C.G."/>
            <person name="Kumar D."/>
            <person name="Nagpure N.S."/>
            <person name="Pandey M."/>
            <person name="Agarwal S."/>
            <person name="Srivastava S."/>
            <person name="Singh M."/>
            <person name="Sahoo L."/>
            <person name="Jayasankar P."/>
            <person name="Meher P.K."/>
            <person name="Koringa P.G."/>
            <person name="Iquebal M.A."/>
            <person name="Das S.P."/>
            <person name="Bit A."/>
            <person name="Patnaik S."/>
            <person name="Patel N."/>
            <person name="Shah T.M."/>
            <person name="Hinsu A."/>
            <person name="Jena J.K."/>
        </authorList>
    </citation>
    <scope>NUCLEOTIDE SEQUENCE</scope>
    <source>
        <strain evidence="2">CIFAMagur01</strain>
        <tissue evidence="2">Testis</tissue>
    </source>
</reference>
<dbReference type="AlphaFoldDB" id="A0A8J4TCG8"/>
<dbReference type="OrthoDB" id="8909943at2759"/>
<dbReference type="EMBL" id="QNUK01000384">
    <property type="protein sequence ID" value="KAF5894221.1"/>
    <property type="molecule type" value="Genomic_DNA"/>
</dbReference>
<evidence type="ECO:0000256" key="1">
    <source>
        <dbReference type="SAM" id="SignalP"/>
    </source>
</evidence>
<feature type="non-terminal residue" evidence="2">
    <location>
        <position position="1"/>
    </location>
</feature>
<dbReference type="Proteomes" id="UP000727407">
    <property type="component" value="Unassembled WGS sequence"/>
</dbReference>
<feature type="chain" id="PRO_5035172791" evidence="1">
    <location>
        <begin position="23"/>
        <end position="100"/>
    </location>
</feature>
<protein>
    <submittedName>
        <fullName evidence="2">Fibroblast growth factor 23-like</fullName>
    </submittedName>
</protein>
<evidence type="ECO:0000313" key="2">
    <source>
        <dbReference type="EMBL" id="KAF5894221.1"/>
    </source>
</evidence>
<gene>
    <name evidence="2" type="ORF">DAT39_016070</name>
</gene>
<feature type="signal peptide" evidence="1">
    <location>
        <begin position="1"/>
        <end position="22"/>
    </location>
</feature>
<organism evidence="2 3">
    <name type="scientific">Clarias magur</name>
    <name type="common">Asian catfish</name>
    <name type="synonym">Macropteronotus magur</name>
    <dbReference type="NCBI Taxonomy" id="1594786"/>
    <lineage>
        <taxon>Eukaryota</taxon>
        <taxon>Metazoa</taxon>
        <taxon>Chordata</taxon>
        <taxon>Craniata</taxon>
        <taxon>Vertebrata</taxon>
        <taxon>Euteleostomi</taxon>
        <taxon>Actinopterygii</taxon>
        <taxon>Neopterygii</taxon>
        <taxon>Teleostei</taxon>
        <taxon>Ostariophysi</taxon>
        <taxon>Siluriformes</taxon>
        <taxon>Clariidae</taxon>
        <taxon>Clarias</taxon>
    </lineage>
</organism>
<comment type="caution">
    <text evidence="2">The sequence shown here is derived from an EMBL/GenBank/DDBJ whole genome shotgun (WGS) entry which is preliminary data.</text>
</comment>
<accession>A0A8J4TCG8</accession>
<evidence type="ECO:0000313" key="3">
    <source>
        <dbReference type="Proteomes" id="UP000727407"/>
    </source>
</evidence>
<keyword evidence="1" id="KW-0732">Signal</keyword>